<keyword evidence="11" id="KW-1185">Reference proteome</keyword>
<dbReference type="EMBL" id="AP024355">
    <property type="protein sequence ID" value="BCR02975.1"/>
    <property type="molecule type" value="Genomic_DNA"/>
</dbReference>
<dbReference type="InterPro" id="IPR016032">
    <property type="entry name" value="Sig_transdc_resp-reg_C-effctor"/>
</dbReference>
<dbReference type="Pfam" id="PF00486">
    <property type="entry name" value="Trans_reg_C"/>
    <property type="match status" value="1"/>
</dbReference>
<dbReference type="PROSITE" id="PS50110">
    <property type="entry name" value="RESPONSE_REGULATORY"/>
    <property type="match status" value="1"/>
</dbReference>
<feature type="modified residue" description="4-aspartylphosphate" evidence="6">
    <location>
        <position position="58"/>
    </location>
</feature>
<dbReference type="PROSITE" id="PS51755">
    <property type="entry name" value="OMPR_PHOB"/>
    <property type="match status" value="1"/>
</dbReference>
<dbReference type="PANTHER" id="PTHR48111">
    <property type="entry name" value="REGULATOR OF RPOS"/>
    <property type="match status" value="1"/>
</dbReference>
<dbReference type="RefSeq" id="WP_221250461.1">
    <property type="nucleotide sequence ID" value="NZ_AP024355.1"/>
</dbReference>
<evidence type="ECO:0000256" key="2">
    <source>
        <dbReference type="ARBA" id="ARBA00023012"/>
    </source>
</evidence>
<dbReference type="InterPro" id="IPR001789">
    <property type="entry name" value="Sig_transdc_resp-reg_receiver"/>
</dbReference>
<reference evidence="10 11" key="1">
    <citation type="journal article" date="2016" name="C (Basel)">
        <title>Selective Growth of and Electricity Production by Marine Exoelectrogenic Bacteria in Self-Aggregated Hydrogel of Microbially Reduced Graphene Oxide.</title>
        <authorList>
            <person name="Yoshida N."/>
            <person name="Goto Y."/>
            <person name="Miyata Y."/>
        </authorList>
    </citation>
    <scope>NUCLEOTIDE SEQUENCE [LARGE SCALE GENOMIC DNA]</scope>
    <source>
        <strain evidence="10 11">NIT-T3</strain>
    </source>
</reference>
<evidence type="ECO:0000259" key="9">
    <source>
        <dbReference type="PROSITE" id="PS51755"/>
    </source>
</evidence>
<dbReference type="PANTHER" id="PTHR48111:SF4">
    <property type="entry name" value="DNA-BINDING DUAL TRANSCRIPTIONAL REGULATOR OMPR"/>
    <property type="match status" value="1"/>
</dbReference>
<dbReference type="InterPro" id="IPR039420">
    <property type="entry name" value="WalR-like"/>
</dbReference>
<dbReference type="SUPFAM" id="SSF46894">
    <property type="entry name" value="C-terminal effector domain of the bipartite response regulators"/>
    <property type="match status" value="1"/>
</dbReference>
<dbReference type="InterPro" id="IPR001867">
    <property type="entry name" value="OmpR/PhoB-type_DNA-bd"/>
</dbReference>
<organism evidence="10 11">
    <name type="scientific">Desulfuromonas versatilis</name>
    <dbReference type="NCBI Taxonomy" id="2802975"/>
    <lineage>
        <taxon>Bacteria</taxon>
        <taxon>Pseudomonadati</taxon>
        <taxon>Thermodesulfobacteriota</taxon>
        <taxon>Desulfuromonadia</taxon>
        <taxon>Desulfuromonadales</taxon>
        <taxon>Desulfuromonadaceae</taxon>
        <taxon>Desulfuromonas</taxon>
    </lineage>
</organism>
<keyword evidence="3" id="KW-0805">Transcription regulation</keyword>
<name>A0ABM8HQX1_9BACT</name>
<dbReference type="CDD" id="cd17574">
    <property type="entry name" value="REC_OmpR"/>
    <property type="match status" value="1"/>
</dbReference>
<evidence type="ECO:0000256" key="4">
    <source>
        <dbReference type="ARBA" id="ARBA00023125"/>
    </source>
</evidence>
<dbReference type="CDD" id="cd00383">
    <property type="entry name" value="trans_reg_C"/>
    <property type="match status" value="1"/>
</dbReference>
<dbReference type="Gene3D" id="6.10.250.690">
    <property type="match status" value="1"/>
</dbReference>
<evidence type="ECO:0000256" key="6">
    <source>
        <dbReference type="PROSITE-ProRule" id="PRU00169"/>
    </source>
</evidence>
<sequence>MNPAALQGPILIAEDDRNTSALVATYLEREGFKTLAAYDGEQALELARRQAPGFVILDVMLPKLDGWEICRELRRFSDVPILMLTAREEEIDRVLGLSLGADDYVVKPFSPRELVERVKAILRRVGGSPHPGERPLVQAGLVLDPLKHKVTLHGRPVELTGSEFKLLRALMSAPGRVFSREELLNHFYQHGEVVVDRVIDVHIGKLRQKVEQDPARPRLILTVRGFGYRFAEPGEG</sequence>
<dbReference type="InterPro" id="IPR036388">
    <property type="entry name" value="WH-like_DNA-bd_sf"/>
</dbReference>
<reference evidence="10 11" key="2">
    <citation type="journal article" date="2021" name="Int. J. Syst. Evol. Microbiol.">
        <title>Isolation and Polyphasic Characterization of Desulfuromonas versatilis sp. Nov., an Electrogenic Bacteria Capable of Versatile Metabolism Isolated from a Graphene Oxide-Reducing Enrichment Culture.</title>
        <authorList>
            <person name="Xie L."/>
            <person name="Yoshida N."/>
            <person name="Ishii S."/>
            <person name="Meng L."/>
        </authorList>
    </citation>
    <scope>NUCLEOTIDE SEQUENCE [LARGE SCALE GENOMIC DNA]</scope>
    <source>
        <strain evidence="10 11">NIT-T3</strain>
    </source>
</reference>
<evidence type="ECO:0000313" key="11">
    <source>
        <dbReference type="Proteomes" id="UP001319827"/>
    </source>
</evidence>
<dbReference type="SMART" id="SM00862">
    <property type="entry name" value="Trans_reg_C"/>
    <property type="match status" value="1"/>
</dbReference>
<protein>
    <submittedName>
        <fullName evidence="10">DNA-binding response regulator</fullName>
    </submittedName>
</protein>
<keyword evidence="4 7" id="KW-0238">DNA-binding</keyword>
<feature type="domain" description="Response regulatory" evidence="8">
    <location>
        <begin position="9"/>
        <end position="122"/>
    </location>
</feature>
<dbReference type="Proteomes" id="UP001319827">
    <property type="component" value="Chromosome"/>
</dbReference>
<dbReference type="Gene3D" id="3.40.50.2300">
    <property type="match status" value="1"/>
</dbReference>
<evidence type="ECO:0000259" key="8">
    <source>
        <dbReference type="PROSITE" id="PS50110"/>
    </source>
</evidence>
<proteinExistence type="predicted"/>
<feature type="DNA-binding region" description="OmpR/PhoB-type" evidence="7">
    <location>
        <begin position="133"/>
        <end position="232"/>
    </location>
</feature>
<dbReference type="InterPro" id="IPR011006">
    <property type="entry name" value="CheY-like_superfamily"/>
</dbReference>
<dbReference type="Pfam" id="PF00072">
    <property type="entry name" value="Response_reg"/>
    <property type="match status" value="1"/>
</dbReference>
<evidence type="ECO:0000256" key="1">
    <source>
        <dbReference type="ARBA" id="ARBA00022553"/>
    </source>
</evidence>
<keyword evidence="1 6" id="KW-0597">Phosphoprotein</keyword>
<evidence type="ECO:0000256" key="3">
    <source>
        <dbReference type="ARBA" id="ARBA00023015"/>
    </source>
</evidence>
<accession>A0ABM8HQX1</accession>
<dbReference type="GO" id="GO:0003677">
    <property type="term" value="F:DNA binding"/>
    <property type="evidence" value="ECO:0007669"/>
    <property type="project" value="UniProtKB-KW"/>
</dbReference>
<dbReference type="SUPFAM" id="SSF52172">
    <property type="entry name" value="CheY-like"/>
    <property type="match status" value="1"/>
</dbReference>
<gene>
    <name evidence="10" type="ORF">DESUT3_00440</name>
</gene>
<evidence type="ECO:0000313" key="10">
    <source>
        <dbReference type="EMBL" id="BCR02975.1"/>
    </source>
</evidence>
<evidence type="ECO:0000256" key="7">
    <source>
        <dbReference type="PROSITE-ProRule" id="PRU01091"/>
    </source>
</evidence>
<dbReference type="SMART" id="SM00448">
    <property type="entry name" value="REC"/>
    <property type="match status" value="1"/>
</dbReference>
<feature type="domain" description="OmpR/PhoB-type" evidence="9">
    <location>
        <begin position="133"/>
        <end position="232"/>
    </location>
</feature>
<evidence type="ECO:0000256" key="5">
    <source>
        <dbReference type="ARBA" id="ARBA00023163"/>
    </source>
</evidence>
<keyword evidence="5" id="KW-0804">Transcription</keyword>
<keyword evidence="2" id="KW-0902">Two-component regulatory system</keyword>
<dbReference type="Gene3D" id="1.10.10.10">
    <property type="entry name" value="Winged helix-like DNA-binding domain superfamily/Winged helix DNA-binding domain"/>
    <property type="match status" value="1"/>
</dbReference>